<dbReference type="RefSeq" id="WP_073362630.1">
    <property type="nucleotide sequence ID" value="NZ_FQVQ01000005.1"/>
</dbReference>
<dbReference type="InterPro" id="IPR039565">
    <property type="entry name" value="BamD-like"/>
</dbReference>
<dbReference type="AlphaFoldDB" id="A0A1M5A1W6"/>
<dbReference type="PROSITE" id="PS51257">
    <property type="entry name" value="PROKAR_LIPOPROTEIN"/>
    <property type="match status" value="1"/>
</dbReference>
<keyword evidence="3" id="KW-0998">Cell outer membrane</keyword>
<dbReference type="NCBIfam" id="TIGR03302">
    <property type="entry name" value="OM_YfiO"/>
    <property type="match status" value="1"/>
</dbReference>
<evidence type="ECO:0000259" key="4">
    <source>
        <dbReference type="Pfam" id="PF13525"/>
    </source>
</evidence>
<dbReference type="STRING" id="1124188.SAMN05444377_105116"/>
<dbReference type="Proteomes" id="UP000184147">
    <property type="component" value="Unassembled WGS sequence"/>
</dbReference>
<dbReference type="InterPro" id="IPR011990">
    <property type="entry name" value="TPR-like_helical_dom_sf"/>
</dbReference>
<keyword evidence="1" id="KW-0732">Signal</keyword>
<protein>
    <submittedName>
        <fullName evidence="5">Beta-barrel assembly machine subunit BamD</fullName>
    </submittedName>
</protein>
<evidence type="ECO:0000313" key="5">
    <source>
        <dbReference type="EMBL" id="SHF24319.1"/>
    </source>
</evidence>
<name>A0A1M5A1W6_9FLAO</name>
<evidence type="ECO:0000256" key="3">
    <source>
        <dbReference type="ARBA" id="ARBA00023237"/>
    </source>
</evidence>
<dbReference type="InterPro" id="IPR017689">
    <property type="entry name" value="BamD"/>
</dbReference>
<dbReference type="Pfam" id="PF13525">
    <property type="entry name" value="YfiO"/>
    <property type="match status" value="1"/>
</dbReference>
<dbReference type="SUPFAM" id="SSF48452">
    <property type="entry name" value="TPR-like"/>
    <property type="match status" value="1"/>
</dbReference>
<dbReference type="Gene3D" id="1.25.40.10">
    <property type="entry name" value="Tetratricopeptide repeat domain"/>
    <property type="match status" value="1"/>
</dbReference>
<organism evidence="5 6">
    <name type="scientific">Flavobacterium fontis</name>
    <dbReference type="NCBI Taxonomy" id="1124188"/>
    <lineage>
        <taxon>Bacteria</taxon>
        <taxon>Pseudomonadati</taxon>
        <taxon>Bacteroidota</taxon>
        <taxon>Flavobacteriia</taxon>
        <taxon>Flavobacteriales</taxon>
        <taxon>Flavobacteriaceae</taxon>
        <taxon>Flavobacterium</taxon>
    </lineage>
</organism>
<sequence length="265" mass="30425">MKKRLILSILGLFLVSCSEYQKAFKSEDTEVKKEVAKKMYDKQKYSKAIRLYEIIAPVYKGKSGEEEMSYSFGMSYYNTKQYYLAAYQLEGFASSYPKDPRAEEAFFLSAKCFAELSPTYSLDQTETDKAIFKMQEFIDRYPNSTYMAQANAIAKDLRVKLERKAFEVAKQYNTIGDHKAAQVAFDIFLSDFPGTVFKEEALFLKLDSAFQLAINSVPSKMQERLNNAKGAYQSLVKFKGDSKFKSKADVMLEQIDKELQQFSKS</sequence>
<evidence type="ECO:0000313" key="6">
    <source>
        <dbReference type="Proteomes" id="UP000184147"/>
    </source>
</evidence>
<feature type="domain" description="Outer membrane lipoprotein BamD-like" evidence="4">
    <location>
        <begin position="36"/>
        <end position="218"/>
    </location>
</feature>
<dbReference type="EMBL" id="FQVQ01000005">
    <property type="protein sequence ID" value="SHF24319.1"/>
    <property type="molecule type" value="Genomic_DNA"/>
</dbReference>
<accession>A0A1M5A1W6</accession>
<keyword evidence="2" id="KW-0472">Membrane</keyword>
<evidence type="ECO:0000256" key="1">
    <source>
        <dbReference type="ARBA" id="ARBA00022729"/>
    </source>
</evidence>
<evidence type="ECO:0000256" key="2">
    <source>
        <dbReference type="ARBA" id="ARBA00023136"/>
    </source>
</evidence>
<reference evidence="5 6" key="1">
    <citation type="submission" date="2016-11" db="EMBL/GenBank/DDBJ databases">
        <authorList>
            <person name="Jaros S."/>
            <person name="Januszkiewicz K."/>
            <person name="Wedrychowicz H."/>
        </authorList>
    </citation>
    <scope>NUCLEOTIDE SEQUENCE [LARGE SCALE GENOMIC DNA]</scope>
    <source>
        <strain evidence="5 6">DSM 25660</strain>
    </source>
</reference>
<gene>
    <name evidence="5" type="ORF">SAMN05444377_105116</name>
</gene>
<proteinExistence type="predicted"/>
<keyword evidence="6" id="KW-1185">Reference proteome</keyword>
<dbReference type="OrthoDB" id="9770761at2"/>